<gene>
    <name evidence="2" type="ORF">KHLLAP_LOCUS10519</name>
</gene>
<dbReference type="Proteomes" id="UP001295740">
    <property type="component" value="Unassembled WGS sequence"/>
</dbReference>
<sequence>MGSSAAYEKHEKQTRSSRRMRTNDEKPSGDRGTDNPHVEAKDTDEAEGADERTSSLCNDHGITATVSRVISYQRYRLWKNRHHMLGELLALPSW</sequence>
<proteinExistence type="predicted"/>
<dbReference type="AlphaFoldDB" id="A0AAI8YJY9"/>
<evidence type="ECO:0000256" key="1">
    <source>
        <dbReference type="SAM" id="MobiDB-lite"/>
    </source>
</evidence>
<keyword evidence="3" id="KW-1185">Reference proteome</keyword>
<feature type="compositionally biased region" description="Basic and acidic residues" evidence="1">
    <location>
        <begin position="21"/>
        <end position="53"/>
    </location>
</feature>
<protein>
    <submittedName>
        <fullName evidence="2">Uu.00g059510.m01.CDS01</fullName>
    </submittedName>
</protein>
<evidence type="ECO:0000313" key="3">
    <source>
        <dbReference type="Proteomes" id="UP001295740"/>
    </source>
</evidence>
<evidence type="ECO:0000313" key="2">
    <source>
        <dbReference type="EMBL" id="CAJ2510051.1"/>
    </source>
</evidence>
<name>A0AAI8YJY9_9PEZI</name>
<organism evidence="2 3">
    <name type="scientific">Anthostomella pinea</name>
    <dbReference type="NCBI Taxonomy" id="933095"/>
    <lineage>
        <taxon>Eukaryota</taxon>
        <taxon>Fungi</taxon>
        <taxon>Dikarya</taxon>
        <taxon>Ascomycota</taxon>
        <taxon>Pezizomycotina</taxon>
        <taxon>Sordariomycetes</taxon>
        <taxon>Xylariomycetidae</taxon>
        <taxon>Xylariales</taxon>
        <taxon>Xylariaceae</taxon>
        <taxon>Anthostomella</taxon>
    </lineage>
</organism>
<reference evidence="2" key="1">
    <citation type="submission" date="2023-10" db="EMBL/GenBank/DDBJ databases">
        <authorList>
            <person name="Hackl T."/>
        </authorList>
    </citation>
    <scope>NUCLEOTIDE SEQUENCE</scope>
</reference>
<comment type="caution">
    <text evidence="2">The sequence shown here is derived from an EMBL/GenBank/DDBJ whole genome shotgun (WGS) entry which is preliminary data.</text>
</comment>
<dbReference type="EMBL" id="CAUWAG010000013">
    <property type="protein sequence ID" value="CAJ2510051.1"/>
    <property type="molecule type" value="Genomic_DNA"/>
</dbReference>
<feature type="region of interest" description="Disordered" evidence="1">
    <location>
        <begin position="1"/>
        <end position="59"/>
    </location>
</feature>
<accession>A0AAI8YJY9</accession>